<sequence>MFNWLCSLFSSSEPPDRFCPALEPLGGRVVPAAATAPELARESGADAATTFLTELDGTGGAATEAAMPTDARTVVWGGVETRGSFSGAERQFVDDIARLAESLGTVDLGTPVAGREPFREAKLALTGDLVVEIREALRAAPGAHTWAAIQRLWLEGHLFGFEPEGLEQPFAPPPPSAQPVGTPRSTEAPHPTATAPTGPVTDTAPATAPRAHYDWWPIVVLDSNESSGPSSDLAPQPPAPNTSEGAPRPAPSPTPVPAATGAREPAATADIIARFLPFDTADLRKGVDDFLYGLEPAIRAVPAELLIDEWELGAALLAGAGAALVAGKLYARTRGDKPRGRTFTDTDHERPTVLGE</sequence>
<name>A0A2Z3HDU2_9BACT</name>
<dbReference type="RefSeq" id="WP_109571153.1">
    <property type="nucleotide sequence ID" value="NZ_CP025958.1"/>
</dbReference>
<feature type="region of interest" description="Disordered" evidence="1">
    <location>
        <begin position="335"/>
        <end position="356"/>
    </location>
</feature>
<protein>
    <submittedName>
        <fullName evidence="2">Uncharacterized protein</fullName>
    </submittedName>
</protein>
<evidence type="ECO:0000256" key="1">
    <source>
        <dbReference type="SAM" id="MobiDB-lite"/>
    </source>
</evidence>
<feature type="region of interest" description="Disordered" evidence="1">
    <location>
        <begin position="225"/>
        <end position="263"/>
    </location>
</feature>
<organism evidence="2 3">
    <name type="scientific">Gemmata obscuriglobus</name>
    <dbReference type="NCBI Taxonomy" id="114"/>
    <lineage>
        <taxon>Bacteria</taxon>
        <taxon>Pseudomonadati</taxon>
        <taxon>Planctomycetota</taxon>
        <taxon>Planctomycetia</taxon>
        <taxon>Gemmatales</taxon>
        <taxon>Gemmataceae</taxon>
        <taxon>Gemmata</taxon>
    </lineage>
</organism>
<evidence type="ECO:0000313" key="2">
    <source>
        <dbReference type="EMBL" id="AWM39460.1"/>
    </source>
</evidence>
<dbReference type="KEGG" id="gog:C1280_22355"/>
<reference evidence="2 3" key="1">
    <citation type="submission" date="2018-01" db="EMBL/GenBank/DDBJ databases">
        <title>G. obscuriglobus.</title>
        <authorList>
            <person name="Franke J."/>
            <person name="Blomberg W."/>
            <person name="Selmecki A."/>
        </authorList>
    </citation>
    <scope>NUCLEOTIDE SEQUENCE [LARGE SCALE GENOMIC DNA]</scope>
    <source>
        <strain evidence="2 3">DSM 5831</strain>
    </source>
</reference>
<proteinExistence type="predicted"/>
<keyword evidence="3" id="KW-1185">Reference proteome</keyword>
<feature type="region of interest" description="Disordered" evidence="1">
    <location>
        <begin position="164"/>
        <end position="207"/>
    </location>
</feature>
<gene>
    <name evidence="2" type="ORF">C1280_22355</name>
</gene>
<dbReference type="EMBL" id="CP025958">
    <property type="protein sequence ID" value="AWM39460.1"/>
    <property type="molecule type" value="Genomic_DNA"/>
</dbReference>
<evidence type="ECO:0000313" key="3">
    <source>
        <dbReference type="Proteomes" id="UP000245802"/>
    </source>
</evidence>
<accession>A0A2Z3HDU2</accession>
<dbReference type="AlphaFoldDB" id="A0A2Z3HDU2"/>
<feature type="compositionally biased region" description="Low complexity" evidence="1">
    <location>
        <begin position="186"/>
        <end position="207"/>
    </location>
</feature>
<dbReference type="Proteomes" id="UP000245802">
    <property type="component" value="Chromosome"/>
</dbReference>